<comment type="caution">
    <text evidence="1">The sequence shown here is derived from an EMBL/GenBank/DDBJ whole genome shotgun (WGS) entry which is preliminary data.</text>
</comment>
<sequence>MSIVTEMMVIANSSCRWIRMTSIEELFEKMRDFHNKYDFPHSFELNMALKLKDKRFELMQEENNEYNCSDNIIDVLDAIGDQAYVLIGTMITHGVTADLFVKIFDEIHASNMSKDQPEGYHKPIKGKNYFEPNIPKILDGDRHDNDNPCTIYRCPKCKSENIRASGCLSVLPNKNKIHSVETLEYFQCLDCKFSEEWIEADGSPIMSELEAEWLKFLG</sequence>
<dbReference type="EMBL" id="LAZR01000069">
    <property type="protein sequence ID" value="KKN95579.1"/>
    <property type="molecule type" value="Genomic_DNA"/>
</dbReference>
<proteinExistence type="predicted"/>
<dbReference type="Gene3D" id="1.10.3420.10">
    <property type="entry name" value="putative ntp pyrophosphohydrolase like domain"/>
    <property type="match status" value="1"/>
</dbReference>
<name>A0A0F9UV05_9ZZZZ</name>
<dbReference type="AlphaFoldDB" id="A0A0F9UV05"/>
<reference evidence="1" key="1">
    <citation type="journal article" date="2015" name="Nature">
        <title>Complex archaea that bridge the gap between prokaryotes and eukaryotes.</title>
        <authorList>
            <person name="Spang A."/>
            <person name="Saw J.H."/>
            <person name="Jorgensen S.L."/>
            <person name="Zaremba-Niedzwiedzka K."/>
            <person name="Martijn J."/>
            <person name="Lind A.E."/>
            <person name="van Eijk R."/>
            <person name="Schleper C."/>
            <person name="Guy L."/>
            <person name="Ettema T.J."/>
        </authorList>
    </citation>
    <scope>NUCLEOTIDE SEQUENCE</scope>
</reference>
<dbReference type="InterPro" id="IPR033653">
    <property type="entry name" value="NTP-PPase_DR2231-like"/>
</dbReference>
<dbReference type="InterPro" id="IPR023292">
    <property type="entry name" value="NTP_PyroPHydrolase-like_dom_sf"/>
</dbReference>
<dbReference type="CDD" id="cd11530">
    <property type="entry name" value="NTP-PPase_DR2231_like"/>
    <property type="match status" value="1"/>
</dbReference>
<evidence type="ECO:0000313" key="1">
    <source>
        <dbReference type="EMBL" id="KKN95579.1"/>
    </source>
</evidence>
<accession>A0A0F9UV05</accession>
<gene>
    <name evidence="1" type="ORF">LCGC14_0174480</name>
</gene>
<protein>
    <submittedName>
        <fullName evidence="1">Uncharacterized protein</fullName>
    </submittedName>
</protein>
<organism evidence="1">
    <name type="scientific">marine sediment metagenome</name>
    <dbReference type="NCBI Taxonomy" id="412755"/>
    <lineage>
        <taxon>unclassified sequences</taxon>
        <taxon>metagenomes</taxon>
        <taxon>ecological metagenomes</taxon>
    </lineage>
</organism>